<evidence type="ECO:0000313" key="3">
    <source>
        <dbReference type="Proteomes" id="UP001257627"/>
    </source>
</evidence>
<reference evidence="2 3" key="1">
    <citation type="submission" date="2023-02" db="EMBL/GenBank/DDBJ databases">
        <authorList>
            <person name="Maleckis M."/>
        </authorList>
    </citation>
    <scope>NUCLEOTIDE SEQUENCE [LARGE SCALE GENOMIC DNA]</scope>
    <source>
        <strain evidence="2 3">P8-A2</strain>
    </source>
</reference>
<comment type="caution">
    <text evidence="2">The sequence shown here is derived from an EMBL/GenBank/DDBJ whole genome shotgun (WGS) entry which is preliminary data.</text>
</comment>
<protein>
    <submittedName>
        <fullName evidence="2">Uncharacterized protein</fullName>
    </submittedName>
</protein>
<evidence type="ECO:0000256" key="1">
    <source>
        <dbReference type="SAM" id="Phobius"/>
    </source>
</evidence>
<feature type="transmembrane region" description="Helical" evidence="1">
    <location>
        <begin position="42"/>
        <end position="61"/>
    </location>
</feature>
<organism evidence="2 3">
    <name type="scientific">Streptomyces mirabilis</name>
    <dbReference type="NCBI Taxonomy" id="68239"/>
    <lineage>
        <taxon>Bacteria</taxon>
        <taxon>Bacillati</taxon>
        <taxon>Actinomycetota</taxon>
        <taxon>Actinomycetes</taxon>
        <taxon>Kitasatosporales</taxon>
        <taxon>Streptomycetaceae</taxon>
        <taxon>Streptomyces</taxon>
    </lineage>
</organism>
<keyword evidence="1" id="KW-0812">Transmembrane</keyword>
<evidence type="ECO:0000313" key="2">
    <source>
        <dbReference type="EMBL" id="MDU9002114.1"/>
    </source>
</evidence>
<gene>
    <name evidence="2" type="ORF">PU648_60125</name>
</gene>
<dbReference type="EMBL" id="JARAKF010000006">
    <property type="protein sequence ID" value="MDU9002114.1"/>
    <property type="molecule type" value="Genomic_DNA"/>
</dbReference>
<accession>A0ABU3V8N1</accession>
<keyword evidence="1" id="KW-1133">Transmembrane helix</keyword>
<keyword evidence="1" id="KW-0472">Membrane</keyword>
<name>A0ABU3V8N1_9ACTN</name>
<proteinExistence type="predicted"/>
<dbReference type="Proteomes" id="UP001257627">
    <property type="component" value="Unassembled WGS sequence"/>
</dbReference>
<keyword evidence="3" id="KW-1185">Reference proteome</keyword>
<sequence length="199" mass="21502">MTTADHGSGATSAREPDREKIDRIAAYVDDQRKAEKSWFQQWSTFTVYLALAAFFFGIGTWSDLRNRIAGPPPDPAQLTKDSFVKMLETFCKPYVGQAPNKNKGTGFARVAADDLHVLNVRQQMGLVWTTYSAPTGMDSKATPVPCQPSSGVKTHLHAFSAPSGGVRSHLPLTSTVTDHFAEKTSLAGPFFPGLGGRAG</sequence>
<dbReference type="RefSeq" id="WP_266997873.1">
    <property type="nucleotide sequence ID" value="NZ_CP107955.1"/>
</dbReference>